<name>A0A0U5GPZ6_ASPCI</name>
<sequence length="122" mass="13800">MLVLTSRAQYGQVFSPTRYIHSAQNIFRAHLEFALQLGLRSTLRAPSRCGSAASRGILSRLKLHLVPKRQVEQWTSAVVETFTTYRVHAHPRGTISPGDGTLLPERLNQTVSIFNIQIFRRT</sequence>
<dbReference type="Proteomes" id="UP000054771">
    <property type="component" value="Unassembled WGS sequence"/>
</dbReference>
<dbReference type="AlphaFoldDB" id="A0A0U5GPZ6"/>
<protein>
    <submittedName>
        <fullName evidence="1">Uncharacterized protein</fullName>
    </submittedName>
</protein>
<evidence type="ECO:0000313" key="1">
    <source>
        <dbReference type="EMBL" id="CEN60453.1"/>
    </source>
</evidence>
<organism evidence="1 2">
    <name type="scientific">Aspergillus calidoustus</name>
    <dbReference type="NCBI Taxonomy" id="454130"/>
    <lineage>
        <taxon>Eukaryota</taxon>
        <taxon>Fungi</taxon>
        <taxon>Dikarya</taxon>
        <taxon>Ascomycota</taxon>
        <taxon>Pezizomycotina</taxon>
        <taxon>Eurotiomycetes</taxon>
        <taxon>Eurotiomycetidae</taxon>
        <taxon>Eurotiales</taxon>
        <taxon>Aspergillaceae</taxon>
        <taxon>Aspergillus</taxon>
        <taxon>Aspergillus subgen. Nidulantes</taxon>
    </lineage>
</organism>
<accession>A0A0U5GPZ6</accession>
<reference evidence="2" key="1">
    <citation type="journal article" date="2016" name="Genome Announc.">
        <title>Draft genome sequences of fungus Aspergillus calidoustus.</title>
        <authorList>
            <person name="Horn F."/>
            <person name="Linde J."/>
            <person name="Mattern D.J."/>
            <person name="Walther G."/>
            <person name="Guthke R."/>
            <person name="Scherlach K."/>
            <person name="Martin K."/>
            <person name="Brakhage A.A."/>
            <person name="Petzke L."/>
            <person name="Valiante V."/>
        </authorList>
    </citation>
    <scope>NUCLEOTIDE SEQUENCE [LARGE SCALE GENOMIC DNA]</scope>
    <source>
        <strain evidence="2">SF006504</strain>
    </source>
</reference>
<evidence type="ECO:0000313" key="2">
    <source>
        <dbReference type="Proteomes" id="UP000054771"/>
    </source>
</evidence>
<gene>
    <name evidence="1" type="ORF">ASPCAL02891</name>
</gene>
<dbReference type="EMBL" id="CDMC01000002">
    <property type="protein sequence ID" value="CEN60453.1"/>
    <property type="molecule type" value="Genomic_DNA"/>
</dbReference>
<proteinExistence type="predicted"/>
<keyword evidence="2" id="KW-1185">Reference proteome</keyword>